<sequence>MGIVYPTLEKVPTHLAIRYVNIGLLCVQEIADDRPITSDVFSMLTNESLTLPSPKQPAFFNATGMAEDNLVKQSRTEICSVNDVTFSVFDAR</sequence>
<dbReference type="PANTHER" id="PTHR27006:SF606">
    <property type="entry name" value="INTERLEUKIN-1 RECEPTOR-ASSOCIATED KINASE 4"/>
    <property type="match status" value="1"/>
</dbReference>
<dbReference type="GO" id="GO:0004674">
    <property type="term" value="F:protein serine/threonine kinase activity"/>
    <property type="evidence" value="ECO:0007669"/>
    <property type="project" value="InterPro"/>
</dbReference>
<keyword evidence="3" id="KW-1185">Reference proteome</keyword>
<dbReference type="Proteomes" id="UP000436088">
    <property type="component" value="Unassembled WGS sequence"/>
</dbReference>
<accession>A0A6A2WLR6</accession>
<comment type="caution">
    <text evidence="2">The sequence shown here is derived from an EMBL/GenBank/DDBJ whole genome shotgun (WGS) entry which is preliminary data.</text>
</comment>
<dbReference type="InterPro" id="IPR021820">
    <property type="entry name" value="S-locus_recpt_kinase_C"/>
</dbReference>
<gene>
    <name evidence="2" type="ORF">F3Y22_tig00116951pilonHSYRG00975</name>
</gene>
<protein>
    <recommendedName>
        <fullName evidence="1">S-locus receptor kinase C-terminal domain-containing protein</fullName>
    </recommendedName>
</protein>
<evidence type="ECO:0000259" key="1">
    <source>
        <dbReference type="Pfam" id="PF11883"/>
    </source>
</evidence>
<feature type="domain" description="S-locus receptor kinase C-terminal" evidence="1">
    <location>
        <begin position="46"/>
        <end position="92"/>
    </location>
</feature>
<reference evidence="2" key="1">
    <citation type="submission" date="2019-09" db="EMBL/GenBank/DDBJ databases">
        <title>Draft genome information of white flower Hibiscus syriacus.</title>
        <authorList>
            <person name="Kim Y.-M."/>
        </authorList>
    </citation>
    <scope>NUCLEOTIDE SEQUENCE [LARGE SCALE GENOMIC DNA]</scope>
    <source>
        <strain evidence="2">YM2019G1</strain>
    </source>
</reference>
<dbReference type="Pfam" id="PF11883">
    <property type="entry name" value="DUF3403"/>
    <property type="match status" value="1"/>
</dbReference>
<dbReference type="EMBL" id="VEPZ02001731">
    <property type="protein sequence ID" value="KAE8660853.1"/>
    <property type="molecule type" value="Genomic_DNA"/>
</dbReference>
<organism evidence="2 3">
    <name type="scientific">Hibiscus syriacus</name>
    <name type="common">Rose of Sharon</name>
    <dbReference type="NCBI Taxonomy" id="106335"/>
    <lineage>
        <taxon>Eukaryota</taxon>
        <taxon>Viridiplantae</taxon>
        <taxon>Streptophyta</taxon>
        <taxon>Embryophyta</taxon>
        <taxon>Tracheophyta</taxon>
        <taxon>Spermatophyta</taxon>
        <taxon>Magnoliopsida</taxon>
        <taxon>eudicotyledons</taxon>
        <taxon>Gunneridae</taxon>
        <taxon>Pentapetalae</taxon>
        <taxon>rosids</taxon>
        <taxon>malvids</taxon>
        <taxon>Malvales</taxon>
        <taxon>Malvaceae</taxon>
        <taxon>Malvoideae</taxon>
        <taxon>Hibiscus</taxon>
    </lineage>
</organism>
<evidence type="ECO:0000313" key="3">
    <source>
        <dbReference type="Proteomes" id="UP000436088"/>
    </source>
</evidence>
<name>A0A6A2WLR6_HIBSY</name>
<dbReference type="PANTHER" id="PTHR27006">
    <property type="entry name" value="PROMASTIGOTE SURFACE ANTIGEN PROTEIN PSA"/>
    <property type="match status" value="1"/>
</dbReference>
<proteinExistence type="predicted"/>
<evidence type="ECO:0000313" key="2">
    <source>
        <dbReference type="EMBL" id="KAE8660853.1"/>
    </source>
</evidence>
<dbReference type="AlphaFoldDB" id="A0A6A2WLR6"/>